<evidence type="ECO:0000313" key="1">
    <source>
        <dbReference type="EMBL" id="QSO49097.1"/>
    </source>
</evidence>
<dbReference type="EMBL" id="CP071182">
    <property type="protein sequence ID" value="QSO49097.1"/>
    <property type="molecule type" value="Genomic_DNA"/>
</dbReference>
<keyword evidence="2" id="KW-1185">Reference proteome</keyword>
<name>A0A9X7Z813_9BACL</name>
<dbReference type="RefSeq" id="WP_206658411.1">
    <property type="nucleotide sequence ID" value="NZ_CP071182.1"/>
</dbReference>
<evidence type="ECO:0000313" key="2">
    <source>
        <dbReference type="Proteomes" id="UP000663505"/>
    </source>
</evidence>
<protein>
    <submittedName>
        <fullName evidence="1">Uncharacterized protein</fullName>
    </submittedName>
</protein>
<gene>
    <name evidence="1" type="ORF">JZ786_09295</name>
</gene>
<proteinExistence type="predicted"/>
<accession>A0A9X7Z813</accession>
<dbReference type="KEGG" id="afx:JZ786_09295"/>
<organism evidence="1 2">
    <name type="scientific">Alicyclobacillus mengziensis</name>
    <dbReference type="NCBI Taxonomy" id="2931921"/>
    <lineage>
        <taxon>Bacteria</taxon>
        <taxon>Bacillati</taxon>
        <taxon>Bacillota</taxon>
        <taxon>Bacilli</taxon>
        <taxon>Bacillales</taxon>
        <taxon>Alicyclobacillaceae</taxon>
        <taxon>Alicyclobacillus</taxon>
    </lineage>
</organism>
<sequence length="46" mass="5132">MKKLMWFVMVVALVVVAIETFRRSPAFPAPSSAFLTGALQLLFPIH</sequence>
<reference evidence="1 2" key="1">
    <citation type="submission" date="2021-02" db="EMBL/GenBank/DDBJ databases">
        <title>Alicyclobacillus curvatus sp. nov. and Alicyclobacillus mengziensis sp. nov., two acidophilic bacteria isolated from acid mine drainage.</title>
        <authorList>
            <person name="Huang Y."/>
        </authorList>
    </citation>
    <scope>NUCLEOTIDE SEQUENCE [LARGE SCALE GENOMIC DNA]</scope>
    <source>
        <strain evidence="1 2">S30H14</strain>
    </source>
</reference>
<dbReference type="AlphaFoldDB" id="A0A9X7Z813"/>
<dbReference type="Proteomes" id="UP000663505">
    <property type="component" value="Chromosome"/>
</dbReference>